<name>A0A0A7UXQ8_9SPIR</name>
<dbReference type="GO" id="GO:0008237">
    <property type="term" value="F:metallopeptidase activity"/>
    <property type="evidence" value="ECO:0007669"/>
    <property type="project" value="UniProtKB-UniRule"/>
</dbReference>
<organism evidence="13 14">
    <name type="scientific">Borreliella chilensis</name>
    <dbReference type="NCBI Taxonomy" id="1245910"/>
    <lineage>
        <taxon>Bacteria</taxon>
        <taxon>Pseudomonadati</taxon>
        <taxon>Spirochaetota</taxon>
        <taxon>Spirochaetia</taxon>
        <taxon>Spirochaetales</taxon>
        <taxon>Borreliaceae</taxon>
        <taxon>Borreliella</taxon>
    </lineage>
</organism>
<evidence type="ECO:0000256" key="4">
    <source>
        <dbReference type="ARBA" id="ARBA00022670"/>
    </source>
</evidence>
<evidence type="ECO:0000256" key="12">
    <source>
        <dbReference type="RuleBase" id="RU004387"/>
    </source>
</evidence>
<evidence type="ECO:0000256" key="6">
    <source>
        <dbReference type="ARBA" id="ARBA00022801"/>
    </source>
</evidence>
<protein>
    <recommendedName>
        <fullName evidence="9 10">Probable M18 family aminopeptidase 1</fullName>
        <ecNumber evidence="10">3.4.11.-</ecNumber>
    </recommendedName>
</protein>
<sequence>MKKQNPWISLNEEEKNQIFNFSENYKKFISKFKTEREVIAYALDKAKKRGFFNAEEKKNLIPGDKIFYTCRDKSAAFAIIGKNPIENGINFIVSHTDSPRLDAKPSPISEENELAFLKTNYYGGIKKYQWLSTPLSIRGVAFLKNGEKVEINIGDNENDPVFIIPDILPHLDRKIQRNKKSDEIIEGENLKILIGSLPIDTKEKNKVKLAILHLIKEKYKIEEEDFVSSEIEIVPAGTAKDIGFDRALIGAYGQDDKICVYTSLESIFDLEEIPNKTAICFLVDKEEIGSTGSTGLDSRYLEYFVSDIIFKIKNSEYNNLHVQKALWNSKSISADVCAAINPLFSSVHDEQNAPKLGYGIPIMKYTGHGGKSMASDADAELVSYIRQLLNKNSIAWQVATLGKVEEGGGGTVAKFLASYGIRTIDMGPAVISMHSPMEITSKFDLYNAYLAYKAFYKE</sequence>
<dbReference type="SUPFAM" id="SSF53187">
    <property type="entry name" value="Zn-dependent exopeptidases"/>
    <property type="match status" value="1"/>
</dbReference>
<comment type="cofactor">
    <cofactor evidence="1 10 12">
        <name>Zn(2+)</name>
        <dbReference type="ChEBI" id="CHEBI:29105"/>
    </cofactor>
</comment>
<dbReference type="FunFam" id="2.30.250.10:FF:000006">
    <property type="entry name" value="Probable M18 family aminopeptidase 1"/>
    <property type="match status" value="1"/>
</dbReference>
<feature type="binding site" evidence="10">
    <location>
        <position position="170"/>
    </location>
    <ligand>
        <name>Zn(2+)</name>
        <dbReference type="ChEBI" id="CHEBI:29105"/>
    </ligand>
</feature>
<dbReference type="GO" id="GO:0006508">
    <property type="term" value="P:proteolysis"/>
    <property type="evidence" value="ECO:0007669"/>
    <property type="project" value="UniProtKB-UniRule"/>
</dbReference>
<keyword evidence="14" id="KW-1185">Reference proteome</keyword>
<evidence type="ECO:0000256" key="8">
    <source>
        <dbReference type="ARBA" id="ARBA00023049"/>
    </source>
</evidence>
<feature type="binding site" evidence="10">
    <location>
        <position position="95"/>
    </location>
    <ligand>
        <name>Zn(2+)</name>
        <dbReference type="ChEBI" id="CHEBI:29105"/>
    </ligand>
</feature>
<dbReference type="PANTHER" id="PTHR28570:SF2">
    <property type="entry name" value="M18 FAMILY AMINOPEPTIDASE 1-RELATED"/>
    <property type="match status" value="1"/>
</dbReference>
<evidence type="ECO:0000256" key="3">
    <source>
        <dbReference type="ARBA" id="ARBA00022438"/>
    </source>
</evidence>
<dbReference type="InterPro" id="IPR001948">
    <property type="entry name" value="Peptidase_M18"/>
</dbReference>
<dbReference type="GO" id="GO:0005737">
    <property type="term" value="C:cytoplasm"/>
    <property type="evidence" value="ECO:0007669"/>
    <property type="project" value="UniProtKB-ARBA"/>
</dbReference>
<dbReference type="AlphaFoldDB" id="A0A0A7UXQ8"/>
<keyword evidence="4 10" id="KW-0645">Protease</keyword>
<dbReference type="HAMAP" id="MF_00466">
    <property type="entry name" value="Aminopeptidase_M18_1"/>
    <property type="match status" value="1"/>
</dbReference>
<dbReference type="Pfam" id="PF02127">
    <property type="entry name" value="Peptidase_M18"/>
    <property type="match status" value="1"/>
</dbReference>
<evidence type="ECO:0000256" key="2">
    <source>
        <dbReference type="ARBA" id="ARBA00008290"/>
    </source>
</evidence>
<dbReference type="EC" id="3.4.11.-" evidence="10"/>
<dbReference type="GO" id="GO:0004177">
    <property type="term" value="F:aminopeptidase activity"/>
    <property type="evidence" value="ECO:0007669"/>
    <property type="project" value="UniProtKB-UniRule"/>
</dbReference>
<dbReference type="InterPro" id="IPR023358">
    <property type="entry name" value="Peptidase_M18_dom2"/>
</dbReference>
<keyword evidence="7 10" id="KW-0862">Zinc</keyword>
<evidence type="ECO:0000313" key="14">
    <source>
        <dbReference type="Proteomes" id="UP000030940"/>
    </source>
</evidence>
<evidence type="ECO:0000256" key="1">
    <source>
        <dbReference type="ARBA" id="ARBA00001947"/>
    </source>
</evidence>
<dbReference type="STRING" id="1245910.OY14_01790"/>
<dbReference type="NCBIfam" id="NF002600">
    <property type="entry name" value="PRK02256.1"/>
    <property type="match status" value="1"/>
</dbReference>
<comment type="similarity">
    <text evidence="2 10 11">Belongs to the peptidase M18 family.</text>
</comment>
<evidence type="ECO:0000256" key="5">
    <source>
        <dbReference type="ARBA" id="ARBA00022723"/>
    </source>
</evidence>
<evidence type="ECO:0000256" key="10">
    <source>
        <dbReference type="HAMAP-Rule" id="MF_00466"/>
    </source>
</evidence>
<keyword evidence="3 10" id="KW-0031">Aminopeptidase</keyword>
<dbReference type="HOGENOM" id="CLU_590123_0_0_12"/>
<feature type="binding site" evidence="10">
    <location>
        <position position="434"/>
    </location>
    <ligand>
        <name>Zn(2+)</name>
        <dbReference type="ChEBI" id="CHEBI:29105"/>
    </ligand>
</feature>
<dbReference type="GO" id="GO:0008270">
    <property type="term" value="F:zinc ion binding"/>
    <property type="evidence" value="ECO:0007669"/>
    <property type="project" value="UniProtKB-UniRule"/>
</dbReference>
<dbReference type="PANTHER" id="PTHR28570">
    <property type="entry name" value="ASPARTYL AMINOPEPTIDASE"/>
    <property type="match status" value="1"/>
</dbReference>
<evidence type="ECO:0000256" key="9">
    <source>
        <dbReference type="ARBA" id="ARBA00067834"/>
    </source>
</evidence>
<dbReference type="Gene3D" id="2.30.250.10">
    <property type="entry name" value="Aminopeptidase i, Domain 2"/>
    <property type="match status" value="1"/>
</dbReference>
<gene>
    <name evidence="10" type="primary">apeA</name>
    <name evidence="13" type="ORF">OY14_01790</name>
</gene>
<dbReference type="PRINTS" id="PR00932">
    <property type="entry name" value="AMINO1PTASE"/>
</dbReference>
<keyword evidence="5 10" id="KW-0479">Metal-binding</keyword>
<evidence type="ECO:0000313" key="13">
    <source>
        <dbReference type="EMBL" id="AJA90188.1"/>
    </source>
</evidence>
<dbReference type="CDD" id="cd05659">
    <property type="entry name" value="M18_API"/>
    <property type="match status" value="1"/>
</dbReference>
<keyword evidence="6 10" id="KW-0378">Hydrolase</keyword>
<dbReference type="Gene3D" id="3.40.630.10">
    <property type="entry name" value="Zn peptidases"/>
    <property type="match status" value="1"/>
</dbReference>
<reference evidence="13 14" key="1">
    <citation type="journal article" date="2015" name="Genome Announc.">
        <title>Genome Sequence of Borrelia chilensis VA1, a South American Member of the Lyme Borreliosis Group.</title>
        <authorList>
            <person name="Huang W."/>
            <person name="Ojaimi C."/>
            <person name="Fallon J.T."/>
            <person name="Travisany D."/>
            <person name="Maass A."/>
            <person name="Ivanova L."/>
            <person name="Tomova A."/>
            <person name="Gonzalez-Acuna D."/>
            <person name="Godfrey H.P."/>
            <person name="Cabello F.C."/>
        </authorList>
    </citation>
    <scope>NUCLEOTIDE SEQUENCE [LARGE SCALE GENOMIC DNA]</scope>
    <source>
        <strain evidence="13 14">VA1</strain>
    </source>
</reference>
<evidence type="ECO:0000256" key="7">
    <source>
        <dbReference type="ARBA" id="ARBA00022833"/>
    </source>
</evidence>
<dbReference type="Proteomes" id="UP000030940">
    <property type="component" value="Chromosome"/>
</dbReference>
<proteinExistence type="inferred from homology"/>
<dbReference type="InterPro" id="IPR022983">
    <property type="entry name" value="M18_aminopeptidase_1"/>
</dbReference>
<accession>A0A0A7UXQ8</accession>
<evidence type="ECO:0000256" key="11">
    <source>
        <dbReference type="RuleBase" id="RU004386"/>
    </source>
</evidence>
<dbReference type="SUPFAM" id="SSF101821">
    <property type="entry name" value="Aminopeptidase/glucanase lid domain"/>
    <property type="match status" value="1"/>
</dbReference>
<dbReference type="KEGG" id="bchi:OY14_01790"/>
<dbReference type="EMBL" id="CP009910">
    <property type="protein sequence ID" value="AJA90188.1"/>
    <property type="molecule type" value="Genomic_DNA"/>
</dbReference>
<keyword evidence="8 10" id="KW-0482">Metalloprotease</keyword>